<reference evidence="2 3" key="1">
    <citation type="submission" date="2011-01" db="EMBL/GenBank/DDBJ databases">
        <title>Whole genome sequence of Amphibacillus xylinus NBRC 15112.</title>
        <authorList>
            <person name="Nakazawa H."/>
            <person name="Katano Y."/>
            <person name="Nakamura S."/>
            <person name="Sasagawa M."/>
            <person name="Fukada J."/>
            <person name="Arai T."/>
            <person name="Sasakura N."/>
            <person name="Mochizuki D."/>
            <person name="Hosoyama A."/>
            <person name="Harada K."/>
            <person name="Horikawa H."/>
            <person name="Kato Y."/>
            <person name="Harada T."/>
            <person name="Sasaki K."/>
            <person name="Sekiguchi M."/>
            <person name="Hodoyama M."/>
            <person name="Nishiko R."/>
            <person name="Narita H."/>
            <person name="Hanamaki A."/>
            <person name="Hata C."/>
            <person name="Konno Y."/>
            <person name="Niimura Y."/>
            <person name="Yamazaki S."/>
            <person name="Fujita N."/>
        </authorList>
    </citation>
    <scope>NUCLEOTIDE SEQUENCE [LARGE SCALE GENOMIC DNA]</scope>
    <source>
        <strain evidence="3">ATCC 51415 / DSM 6626 / JCM 7361 / LMG 17667 / NBRC 15112 / Ep01</strain>
    </source>
</reference>
<keyword evidence="3" id="KW-1185">Reference proteome</keyword>
<dbReference type="InterPro" id="IPR013830">
    <property type="entry name" value="SGNH_hydro"/>
</dbReference>
<evidence type="ECO:0000313" key="2">
    <source>
        <dbReference type="EMBL" id="BAM48008.1"/>
    </source>
</evidence>
<dbReference type="GO" id="GO:0004622">
    <property type="term" value="F:phosphatidylcholine lysophospholipase activity"/>
    <property type="evidence" value="ECO:0007669"/>
    <property type="project" value="TreeGrafter"/>
</dbReference>
<dbReference type="RefSeq" id="WP_015010595.1">
    <property type="nucleotide sequence ID" value="NC_018704.1"/>
</dbReference>
<dbReference type="eggNOG" id="COG2755">
    <property type="taxonomic scope" value="Bacteria"/>
</dbReference>
<accession>K0J7V1</accession>
<evidence type="ECO:0000259" key="1">
    <source>
        <dbReference type="Pfam" id="PF13472"/>
    </source>
</evidence>
<dbReference type="CDD" id="cd01834">
    <property type="entry name" value="SGNH_hydrolase_like_2"/>
    <property type="match status" value="1"/>
</dbReference>
<dbReference type="PANTHER" id="PTHR30383">
    <property type="entry name" value="THIOESTERASE 1/PROTEASE 1/LYSOPHOSPHOLIPASE L1"/>
    <property type="match status" value="1"/>
</dbReference>
<dbReference type="EMBL" id="AP012050">
    <property type="protein sequence ID" value="BAM48008.1"/>
    <property type="molecule type" value="Genomic_DNA"/>
</dbReference>
<organism evidence="2 3">
    <name type="scientific">Amphibacillus xylanus (strain ATCC 51415 / DSM 6626 / JCM 7361 / LMG 17667 / NBRC 15112 / Ep01)</name>
    <dbReference type="NCBI Taxonomy" id="698758"/>
    <lineage>
        <taxon>Bacteria</taxon>
        <taxon>Bacillati</taxon>
        <taxon>Bacillota</taxon>
        <taxon>Bacilli</taxon>
        <taxon>Bacillales</taxon>
        <taxon>Bacillaceae</taxon>
        <taxon>Amphibacillus</taxon>
    </lineage>
</organism>
<dbReference type="KEGG" id="axl:AXY_18760"/>
<name>K0J7V1_AMPXN</name>
<dbReference type="PATRIC" id="fig|698758.3.peg.1878"/>
<dbReference type="Pfam" id="PF13472">
    <property type="entry name" value="Lipase_GDSL_2"/>
    <property type="match status" value="1"/>
</dbReference>
<proteinExistence type="predicted"/>
<dbReference type="PANTHER" id="PTHR30383:SF5">
    <property type="entry name" value="SGNH HYDROLASE-TYPE ESTERASE DOMAIN-CONTAINING PROTEIN"/>
    <property type="match status" value="1"/>
</dbReference>
<dbReference type="AlphaFoldDB" id="K0J7V1"/>
<dbReference type="HOGENOM" id="CLU_051989_5_2_9"/>
<feature type="domain" description="SGNH hydrolase-type esterase" evidence="1">
    <location>
        <begin position="8"/>
        <end position="193"/>
    </location>
</feature>
<dbReference type="Proteomes" id="UP000006294">
    <property type="component" value="Chromosome"/>
</dbReference>
<dbReference type="Gene3D" id="3.40.50.1110">
    <property type="entry name" value="SGNH hydrolase"/>
    <property type="match status" value="1"/>
</dbReference>
<evidence type="ECO:0000313" key="3">
    <source>
        <dbReference type="Proteomes" id="UP000006294"/>
    </source>
</evidence>
<dbReference type="InterPro" id="IPR051532">
    <property type="entry name" value="Ester_Hydrolysis_Enzymes"/>
</dbReference>
<gene>
    <name evidence="2" type="ordered locus">AXY_18760</name>
</gene>
<keyword evidence="2" id="KW-0378">Hydrolase</keyword>
<dbReference type="OrthoDB" id="9794725at2"/>
<dbReference type="InterPro" id="IPR036514">
    <property type="entry name" value="SGNH_hydro_sf"/>
</dbReference>
<protein>
    <submittedName>
        <fullName evidence="2">Putative hydrolase</fullName>
    </submittedName>
</protein>
<dbReference type="SUPFAM" id="SSF52266">
    <property type="entry name" value="SGNH hydrolase"/>
    <property type="match status" value="1"/>
</dbReference>
<sequence>MKDKRILFIGDSITEWGRFEDEENIGDNYVRMIRDYFAVHTPEQFPEIINRGIGGNRITDLANRWQDDVITHQPDLLSISIGVNDVWRQLDNPDMEQVYPDQYEEIYRTLIEKTQAETNAKIVLMEPTVIEEDVNSEGNQKLKPYVEIVNKIAQEYGLTVVPTYHAFIDYLTSERPLPLTTDGVHMNSTGNALMAKTWIEAVL</sequence>
<dbReference type="STRING" id="698758.AXY_18760"/>